<gene>
    <name evidence="2" type="ORF">Tco025E_03375</name>
</gene>
<dbReference type="GeneID" id="40316986"/>
<feature type="region of interest" description="Disordered" evidence="1">
    <location>
        <begin position="1"/>
        <end position="39"/>
    </location>
</feature>
<evidence type="ECO:0000313" key="2">
    <source>
        <dbReference type="EMBL" id="RNF22009.1"/>
    </source>
</evidence>
<dbReference type="OrthoDB" id="252891at2759"/>
<proteinExistence type="predicted"/>
<evidence type="ECO:0000256" key="1">
    <source>
        <dbReference type="SAM" id="MobiDB-lite"/>
    </source>
</evidence>
<evidence type="ECO:0000313" key="3">
    <source>
        <dbReference type="Proteomes" id="UP000284403"/>
    </source>
</evidence>
<sequence length="136" mass="14371">MGGGHSKLAPPTHAPVPSPIVSHFAEAGGSAGGSEPLDGRSLCGDIPPYKYIRAWYKSMPAVCELAPVPVADIVSDGEAEAFVWDMSVGGFEELANGQGEKVHYVSALTLHTPKADDEHRANKVKRKGGCSCIRSW</sequence>
<protein>
    <submittedName>
        <fullName evidence="2">Uncharacterized protein</fullName>
    </submittedName>
</protein>
<name>A0A3R7NH22_9TRYP</name>
<comment type="caution">
    <text evidence="2">The sequence shown here is derived from an EMBL/GenBank/DDBJ whole genome shotgun (WGS) entry which is preliminary data.</text>
</comment>
<keyword evidence="3" id="KW-1185">Reference proteome</keyword>
<dbReference type="RefSeq" id="XP_029229701.1">
    <property type="nucleotide sequence ID" value="XM_029370294.1"/>
</dbReference>
<reference evidence="2 3" key="1">
    <citation type="journal article" date="2018" name="BMC Genomics">
        <title>Genomic comparison of Trypanosoma conorhini and Trypanosoma rangeli to Trypanosoma cruzi strains of high and low virulence.</title>
        <authorList>
            <person name="Bradwell K.R."/>
            <person name="Koparde V.N."/>
            <person name="Matveyev A.V."/>
            <person name="Serrano M.G."/>
            <person name="Alves J.M."/>
            <person name="Parikh H."/>
            <person name="Huang B."/>
            <person name="Lee V."/>
            <person name="Espinosa-Alvarez O."/>
            <person name="Ortiz P.A."/>
            <person name="Costa-Martins A.G."/>
            <person name="Teixeira M.M."/>
            <person name="Buck G.A."/>
        </authorList>
    </citation>
    <scope>NUCLEOTIDE SEQUENCE [LARGE SCALE GENOMIC DNA]</scope>
    <source>
        <strain evidence="2 3">025E</strain>
    </source>
</reference>
<accession>A0A3R7NH22</accession>
<dbReference type="AlphaFoldDB" id="A0A3R7NH22"/>
<dbReference type="EMBL" id="MKKU01000145">
    <property type="protein sequence ID" value="RNF22009.1"/>
    <property type="molecule type" value="Genomic_DNA"/>
</dbReference>
<dbReference type="Proteomes" id="UP000284403">
    <property type="component" value="Unassembled WGS sequence"/>
</dbReference>
<organism evidence="2 3">
    <name type="scientific">Trypanosoma conorhini</name>
    <dbReference type="NCBI Taxonomy" id="83891"/>
    <lineage>
        <taxon>Eukaryota</taxon>
        <taxon>Discoba</taxon>
        <taxon>Euglenozoa</taxon>
        <taxon>Kinetoplastea</taxon>
        <taxon>Metakinetoplastina</taxon>
        <taxon>Trypanosomatida</taxon>
        <taxon>Trypanosomatidae</taxon>
        <taxon>Trypanosoma</taxon>
    </lineage>
</organism>